<gene>
    <name evidence="1" type="ORF">CVT24_006678</name>
</gene>
<name>A0A409YRW2_9AGAR</name>
<dbReference type="Proteomes" id="UP000284842">
    <property type="component" value="Unassembled WGS sequence"/>
</dbReference>
<dbReference type="EMBL" id="NHTK01000765">
    <property type="protein sequence ID" value="PPR05733.1"/>
    <property type="molecule type" value="Genomic_DNA"/>
</dbReference>
<proteinExistence type="predicted"/>
<accession>A0A409YRW2</accession>
<dbReference type="InParanoid" id="A0A409YRW2"/>
<dbReference type="AlphaFoldDB" id="A0A409YRW2"/>
<evidence type="ECO:0000313" key="2">
    <source>
        <dbReference type="Proteomes" id="UP000284842"/>
    </source>
</evidence>
<keyword evidence="2" id="KW-1185">Reference proteome</keyword>
<protein>
    <submittedName>
        <fullName evidence="1">Uncharacterized protein</fullName>
    </submittedName>
</protein>
<comment type="caution">
    <text evidence="1">The sequence shown here is derived from an EMBL/GenBank/DDBJ whole genome shotgun (WGS) entry which is preliminary data.</text>
</comment>
<sequence>MCVVEPGKENYVAAIGGRALVPPPGLGQLASATAVFHKNVHDPKASIVRLRGLFQALPHQDVTPQFINSTITEVMSAASLTSRNNTFIGLTVEPFLPNILKL</sequence>
<organism evidence="1 2">
    <name type="scientific">Panaeolus cyanescens</name>
    <dbReference type="NCBI Taxonomy" id="181874"/>
    <lineage>
        <taxon>Eukaryota</taxon>
        <taxon>Fungi</taxon>
        <taxon>Dikarya</taxon>
        <taxon>Basidiomycota</taxon>
        <taxon>Agaricomycotina</taxon>
        <taxon>Agaricomycetes</taxon>
        <taxon>Agaricomycetidae</taxon>
        <taxon>Agaricales</taxon>
        <taxon>Agaricineae</taxon>
        <taxon>Galeropsidaceae</taxon>
        <taxon>Panaeolus</taxon>
    </lineage>
</organism>
<evidence type="ECO:0000313" key="1">
    <source>
        <dbReference type="EMBL" id="PPR05733.1"/>
    </source>
</evidence>
<reference evidence="1 2" key="1">
    <citation type="journal article" date="2018" name="Evol. Lett.">
        <title>Horizontal gene cluster transfer increased hallucinogenic mushroom diversity.</title>
        <authorList>
            <person name="Reynolds H.T."/>
            <person name="Vijayakumar V."/>
            <person name="Gluck-Thaler E."/>
            <person name="Korotkin H.B."/>
            <person name="Matheny P.B."/>
            <person name="Slot J.C."/>
        </authorList>
    </citation>
    <scope>NUCLEOTIDE SEQUENCE [LARGE SCALE GENOMIC DNA]</scope>
    <source>
        <strain evidence="1 2">2629</strain>
    </source>
</reference>
<dbReference type="OrthoDB" id="2151789at2759"/>